<dbReference type="InterPro" id="IPR015917">
    <property type="entry name" value="Pept_C14A"/>
</dbReference>
<dbReference type="PANTHER" id="PTHR47901">
    <property type="entry name" value="CASPASE RECRUITMENT DOMAIN-CONTAINING PROTEIN 18"/>
    <property type="match status" value="1"/>
</dbReference>
<protein>
    <recommendedName>
        <fullName evidence="14">Caspase-2</fullName>
    </recommendedName>
</protein>
<dbReference type="Gene3D" id="3.40.50.1460">
    <property type="match status" value="1"/>
</dbReference>
<dbReference type="Pfam" id="PF00619">
    <property type="entry name" value="CARD"/>
    <property type="match status" value="1"/>
</dbReference>
<dbReference type="PRINTS" id="PR00376">
    <property type="entry name" value="IL1BCENZYME"/>
</dbReference>
<dbReference type="InterPro" id="IPR001309">
    <property type="entry name" value="Pept_C14_p20"/>
</dbReference>
<keyword evidence="5" id="KW-0788">Thiol protease</keyword>
<dbReference type="CDD" id="cd00032">
    <property type="entry name" value="CASc"/>
    <property type="match status" value="1"/>
</dbReference>
<evidence type="ECO:0000313" key="12">
    <source>
        <dbReference type="EMBL" id="KAJ8320398.1"/>
    </source>
</evidence>
<evidence type="ECO:0000256" key="4">
    <source>
        <dbReference type="ARBA" id="ARBA00022801"/>
    </source>
</evidence>
<accession>A0ABQ9FXF3</accession>
<dbReference type="InterPro" id="IPR011600">
    <property type="entry name" value="Pept_C14_caspase"/>
</dbReference>
<evidence type="ECO:0008006" key="14">
    <source>
        <dbReference type="Google" id="ProtNLM"/>
    </source>
</evidence>
<dbReference type="InterPro" id="IPR001315">
    <property type="entry name" value="CARD"/>
</dbReference>
<evidence type="ECO:0000256" key="2">
    <source>
        <dbReference type="ARBA" id="ARBA00022670"/>
    </source>
</evidence>
<dbReference type="InterPro" id="IPR002138">
    <property type="entry name" value="Pept_C14_p10"/>
</dbReference>
<evidence type="ECO:0000256" key="1">
    <source>
        <dbReference type="ARBA" id="ARBA00010134"/>
    </source>
</evidence>
<gene>
    <name evidence="12" type="ORF">KUTeg_001985</name>
</gene>
<dbReference type="InterPro" id="IPR011029">
    <property type="entry name" value="DEATH-like_dom_sf"/>
</dbReference>
<feature type="domain" description="CARD" evidence="11">
    <location>
        <begin position="1"/>
        <end position="91"/>
    </location>
</feature>
<proteinExistence type="inferred from homology"/>
<evidence type="ECO:0000256" key="3">
    <source>
        <dbReference type="ARBA" id="ARBA00022703"/>
    </source>
</evidence>
<keyword evidence="13" id="KW-1185">Reference proteome</keyword>
<dbReference type="EMBL" id="JARBDR010000141">
    <property type="protein sequence ID" value="KAJ8320398.1"/>
    <property type="molecule type" value="Genomic_DNA"/>
</dbReference>
<reference evidence="12 13" key="1">
    <citation type="submission" date="2022-12" db="EMBL/GenBank/DDBJ databases">
        <title>Chromosome-level genome of Tegillarca granosa.</title>
        <authorList>
            <person name="Kim J."/>
        </authorList>
    </citation>
    <scope>NUCLEOTIDE SEQUENCE [LARGE SCALE GENOMIC DNA]</scope>
    <source>
        <strain evidence="12">Teg-2019</strain>
        <tissue evidence="12">Adductor muscle</tissue>
    </source>
</reference>
<dbReference type="InterPro" id="IPR016129">
    <property type="entry name" value="Caspase_his_AS"/>
</dbReference>
<sequence length="642" mass="72181">MEQKHKDILIAKRVELIENINIKDGLFTQLLTRRIFNQRSIRKIKTFNTTDEQIEELLDELPRRGPKAFDEFCEALIADDQEDVVNLYLRPKDSNSTTEQTENLSATQTSATTSVHVSNVPTPTPSTSVIPQTIVTMPQTMFTTPSAVAMATPHINMSSSVVSVPSSQITQPSIQSGSLSNDVQDNGQYQMALCVSNSPSNRFAGLQGFTEPPVTNLSSTEDRYMMKHFILDPNYKGVSLKPPKDVADAELLPDNPILKKVALENLAYSDLKSLYSQAGLSFEKNTERWPGFNRTDSLDTMHKRPYIPNPEYVNQSGLDANGLENLHCCLVVCLAKRLRTEDTVVLPIHDATNRTQIPTTMINNNELDNHSFHPIGGEFDDPDIDLTDGPVKVQVALSTRQFFLAHYKKSYAMRRIPRGKALIINVNEVEGKPPRRGTDIDRDNLHNLLTQLHFDVTVHNDCNGFYRTLPNLQDHQHADSTVICLLSHGEDGYIFGTDGKKILLDDVFSLFDNKHCKLLIQKPKIFIIQACRGGALDSGIPVPHLDETDGSDTNQKQLPSQSDMLICYPTQAGYYAWRNRERGSWYIEALVHVNHLVSRKISRCPQIDMDQMSQMSEYKSTLRMPHLFFFPGIGCAHLGIKS</sequence>
<keyword evidence="4" id="KW-0378">Hydrolase</keyword>
<evidence type="ECO:0000256" key="6">
    <source>
        <dbReference type="ARBA" id="ARBA00023145"/>
    </source>
</evidence>
<feature type="domain" description="Caspase family p20" evidence="10">
    <location>
        <begin position="417"/>
        <end position="535"/>
    </location>
</feature>
<dbReference type="InterPro" id="IPR002398">
    <property type="entry name" value="Pept_C14"/>
</dbReference>
<evidence type="ECO:0000313" key="13">
    <source>
        <dbReference type="Proteomes" id="UP001217089"/>
    </source>
</evidence>
<dbReference type="InterPro" id="IPR029030">
    <property type="entry name" value="Caspase-like_dom_sf"/>
</dbReference>
<comment type="caution">
    <text evidence="12">The sequence shown here is derived from an EMBL/GenBank/DDBJ whole genome shotgun (WGS) entry which is preliminary data.</text>
</comment>
<keyword evidence="3" id="KW-0053">Apoptosis</keyword>
<evidence type="ECO:0000259" key="9">
    <source>
        <dbReference type="PROSITE" id="PS50207"/>
    </source>
</evidence>
<evidence type="ECO:0000256" key="8">
    <source>
        <dbReference type="SAM" id="MobiDB-lite"/>
    </source>
</evidence>
<dbReference type="PROSITE" id="PS50207">
    <property type="entry name" value="CASPASE_P10"/>
    <property type="match status" value="1"/>
</dbReference>
<evidence type="ECO:0000256" key="7">
    <source>
        <dbReference type="RuleBase" id="RU003971"/>
    </source>
</evidence>
<organism evidence="12 13">
    <name type="scientific">Tegillarca granosa</name>
    <name type="common">Malaysian cockle</name>
    <name type="synonym">Anadara granosa</name>
    <dbReference type="NCBI Taxonomy" id="220873"/>
    <lineage>
        <taxon>Eukaryota</taxon>
        <taxon>Metazoa</taxon>
        <taxon>Spiralia</taxon>
        <taxon>Lophotrochozoa</taxon>
        <taxon>Mollusca</taxon>
        <taxon>Bivalvia</taxon>
        <taxon>Autobranchia</taxon>
        <taxon>Pteriomorphia</taxon>
        <taxon>Arcoida</taxon>
        <taxon>Arcoidea</taxon>
        <taxon>Arcidae</taxon>
        <taxon>Tegillarca</taxon>
    </lineage>
</organism>
<dbReference type="PANTHER" id="PTHR47901:SF8">
    <property type="entry name" value="CASPASE-3"/>
    <property type="match status" value="1"/>
</dbReference>
<dbReference type="SUPFAM" id="SSF52129">
    <property type="entry name" value="Caspase-like"/>
    <property type="match status" value="1"/>
</dbReference>
<evidence type="ECO:0000256" key="5">
    <source>
        <dbReference type="ARBA" id="ARBA00022807"/>
    </source>
</evidence>
<dbReference type="SMART" id="SM00114">
    <property type="entry name" value="CARD"/>
    <property type="match status" value="1"/>
</dbReference>
<dbReference type="Pfam" id="PF00656">
    <property type="entry name" value="Peptidase_C14"/>
    <property type="match status" value="1"/>
</dbReference>
<comment type="similarity">
    <text evidence="1 7">Belongs to the peptidase C14A family.</text>
</comment>
<dbReference type="CDD" id="cd01671">
    <property type="entry name" value="CARD"/>
    <property type="match status" value="1"/>
</dbReference>
<dbReference type="SMART" id="SM00115">
    <property type="entry name" value="CASc"/>
    <property type="match status" value="1"/>
</dbReference>
<dbReference type="PROSITE" id="PS50209">
    <property type="entry name" value="CARD"/>
    <property type="match status" value="1"/>
</dbReference>
<keyword evidence="2" id="KW-0645">Protease</keyword>
<dbReference type="SUPFAM" id="SSF47986">
    <property type="entry name" value="DEATH domain"/>
    <property type="match status" value="1"/>
</dbReference>
<dbReference type="PROSITE" id="PS01121">
    <property type="entry name" value="CASPASE_HIS"/>
    <property type="match status" value="1"/>
</dbReference>
<name>A0ABQ9FXF3_TEGGR</name>
<dbReference type="PROSITE" id="PS01122">
    <property type="entry name" value="CASPASE_CYS"/>
    <property type="match status" value="1"/>
</dbReference>
<dbReference type="Proteomes" id="UP001217089">
    <property type="component" value="Unassembled WGS sequence"/>
</dbReference>
<keyword evidence="6" id="KW-0865">Zymogen</keyword>
<feature type="domain" description="Caspase family p10" evidence="9">
    <location>
        <begin position="554"/>
        <end position="593"/>
    </location>
</feature>
<feature type="compositionally biased region" description="Low complexity" evidence="8">
    <location>
        <begin position="112"/>
        <end position="129"/>
    </location>
</feature>
<dbReference type="PROSITE" id="PS50208">
    <property type="entry name" value="CASPASE_P20"/>
    <property type="match status" value="1"/>
</dbReference>
<dbReference type="Gene3D" id="1.10.533.10">
    <property type="entry name" value="Death Domain, Fas"/>
    <property type="match status" value="1"/>
</dbReference>
<evidence type="ECO:0000259" key="10">
    <source>
        <dbReference type="PROSITE" id="PS50208"/>
    </source>
</evidence>
<dbReference type="InterPro" id="IPR033139">
    <property type="entry name" value="Caspase_cys_AS"/>
</dbReference>
<feature type="compositionally biased region" description="Polar residues" evidence="8">
    <location>
        <begin position="94"/>
        <end position="111"/>
    </location>
</feature>
<evidence type="ECO:0000259" key="11">
    <source>
        <dbReference type="PROSITE" id="PS50209"/>
    </source>
</evidence>
<feature type="region of interest" description="Disordered" evidence="8">
    <location>
        <begin position="92"/>
        <end position="129"/>
    </location>
</feature>